<keyword evidence="2" id="KW-1185">Reference proteome</keyword>
<protein>
    <submittedName>
        <fullName evidence="1">Uncharacterized protein</fullName>
    </submittedName>
</protein>
<comment type="caution">
    <text evidence="1">The sequence shown here is derived from an EMBL/GenBank/DDBJ whole genome shotgun (WGS) entry which is preliminary data.</text>
</comment>
<accession>A0A428MJ45</accession>
<evidence type="ECO:0000313" key="1">
    <source>
        <dbReference type="EMBL" id="RSL16753.1"/>
    </source>
</evidence>
<dbReference type="AlphaFoldDB" id="A0A428MJ45"/>
<dbReference type="EMBL" id="RSDW01000001">
    <property type="protein sequence ID" value="RSL16753.1"/>
    <property type="molecule type" value="Genomic_DNA"/>
</dbReference>
<dbReference type="RefSeq" id="WP_125485319.1">
    <property type="nucleotide sequence ID" value="NZ_RSDW01000001.1"/>
</dbReference>
<proteinExistence type="predicted"/>
<dbReference type="Proteomes" id="UP000269669">
    <property type="component" value="Unassembled WGS sequence"/>
</dbReference>
<evidence type="ECO:0000313" key="2">
    <source>
        <dbReference type="Proteomes" id="UP000269669"/>
    </source>
</evidence>
<sequence length="262" mass="29254">MTDNNSDNRSGNGTVAHCDFGLEGLSDFHRPSVDISDRGVQMVNIATEAAANSKELGWSDLIKVLVGAMALAGGIYGARLKAAFDRFERLEADLVKNRGKAYGDIWKLTGSLNLFGPITQLDISGLSVQLTNWYFERGWVLTPESKRRYFLLQEFLGFLRLRSISVRRPADEFLFGSPSRTVDLLRERRKELLGIESRGDESSYSVEELGNCVNRWKSESPQTAEEERAESAWILLQLLLSAFRSGMVSELGSRKAHASDVK</sequence>
<gene>
    <name evidence="1" type="ORF">EDE15_2276</name>
</gene>
<organism evidence="1 2">
    <name type="scientific">Edaphobacter aggregans</name>
    <dbReference type="NCBI Taxonomy" id="570835"/>
    <lineage>
        <taxon>Bacteria</taxon>
        <taxon>Pseudomonadati</taxon>
        <taxon>Acidobacteriota</taxon>
        <taxon>Terriglobia</taxon>
        <taxon>Terriglobales</taxon>
        <taxon>Acidobacteriaceae</taxon>
        <taxon>Edaphobacter</taxon>
    </lineage>
</organism>
<reference evidence="1 2" key="1">
    <citation type="submission" date="2018-12" db="EMBL/GenBank/DDBJ databases">
        <title>Sequencing of bacterial isolates from soil warming experiment in Harvard Forest, Massachusetts, USA.</title>
        <authorList>
            <person name="Deangelis K."/>
        </authorList>
    </citation>
    <scope>NUCLEOTIDE SEQUENCE [LARGE SCALE GENOMIC DNA]</scope>
    <source>
        <strain evidence="1 2">EB153</strain>
    </source>
</reference>
<name>A0A428MJ45_9BACT</name>